<dbReference type="Gene3D" id="3.30.2320.10">
    <property type="entry name" value="hypothetical protein PF0899 domain"/>
    <property type="match status" value="1"/>
</dbReference>
<evidence type="ECO:0000313" key="3">
    <source>
        <dbReference type="EMBL" id="QEL13878.1"/>
    </source>
</evidence>
<evidence type="ECO:0000259" key="2">
    <source>
        <dbReference type="Pfam" id="PF05065"/>
    </source>
</evidence>
<proteinExistence type="predicted"/>
<sequence length="423" mass="46193">MNDLTQLKESRAKLLHDAKSIIQTAKGEGRDLNGDESKQVEGMYADFDKFGERLNTLEKTSKLEQAEAELKVAYRKTSPTTIRTPEEKPDLGNAIRSWMLTGTDTYRATPEALDNAARCGVNLNSSRASVRMLSTASTTGQQLVQWKEFTDAYERYLKYYGAVVNVVTQIGTETGVPLPIPVFDDTNNTGRWLSEGTTVTSTDPTVSSVSLGAWKLSSDEIPVSIELIQDSQTALDQLLPLLLAERMGRALNNAVTVGDGSSKPRGILLDATASGVVTTGTGAAPTVSIDNLLDLKYSVDKAYRDAPSATKGFMMHDKFLAQVRKSKDGQNRYFADPFQSGPGTLDGEPIIINNDMPSSGVNAKLVAYGDYSKYWLRNVLDIQFLKLSEVRARDGMVCFLAFARYDGRLINPNAVKYVAAPAS</sequence>
<dbReference type="OrthoDB" id="275337at2"/>
<dbReference type="AlphaFoldDB" id="A0A5C1AA13"/>
<organism evidence="3 4">
    <name type="scientific">Limnoglobus roseus</name>
    <dbReference type="NCBI Taxonomy" id="2598579"/>
    <lineage>
        <taxon>Bacteria</taxon>
        <taxon>Pseudomonadati</taxon>
        <taxon>Planctomycetota</taxon>
        <taxon>Planctomycetia</taxon>
        <taxon>Gemmatales</taxon>
        <taxon>Gemmataceae</taxon>
        <taxon>Limnoglobus</taxon>
    </lineage>
</organism>
<dbReference type="InterPro" id="IPR024455">
    <property type="entry name" value="Phage_capsid"/>
</dbReference>
<dbReference type="InterPro" id="IPR054612">
    <property type="entry name" value="Phage_capsid-like_C"/>
</dbReference>
<gene>
    <name evidence="3" type="ORF">PX52LOC_00736</name>
</gene>
<comment type="subcellular location">
    <subcellularLocation>
        <location evidence="1">Virion</location>
    </subcellularLocation>
</comment>
<feature type="domain" description="Phage capsid-like C-terminal" evidence="2">
    <location>
        <begin position="147"/>
        <end position="418"/>
    </location>
</feature>
<dbReference type="NCBIfam" id="TIGR01554">
    <property type="entry name" value="major_cap_HK97"/>
    <property type="match status" value="1"/>
</dbReference>
<accession>A0A5C1AA13</accession>
<dbReference type="KEGG" id="lrs:PX52LOC_00736"/>
<dbReference type="SUPFAM" id="SSF56563">
    <property type="entry name" value="Major capsid protein gp5"/>
    <property type="match status" value="1"/>
</dbReference>
<evidence type="ECO:0000256" key="1">
    <source>
        <dbReference type="ARBA" id="ARBA00004328"/>
    </source>
</evidence>
<keyword evidence="4" id="KW-1185">Reference proteome</keyword>
<dbReference type="Proteomes" id="UP000324974">
    <property type="component" value="Chromosome"/>
</dbReference>
<dbReference type="Pfam" id="PF05065">
    <property type="entry name" value="Phage_capsid"/>
    <property type="match status" value="1"/>
</dbReference>
<dbReference type="RefSeq" id="WP_149108810.1">
    <property type="nucleotide sequence ID" value="NZ_CP042425.1"/>
</dbReference>
<evidence type="ECO:0000313" key="4">
    <source>
        <dbReference type="Proteomes" id="UP000324974"/>
    </source>
</evidence>
<reference evidence="4" key="1">
    <citation type="submission" date="2019-08" db="EMBL/GenBank/DDBJ databases">
        <title>Limnoglobus roseus gen. nov., sp. nov., a novel freshwater planctomycete with a giant genome from the family Gemmataceae.</title>
        <authorList>
            <person name="Kulichevskaya I.S."/>
            <person name="Naumoff D.G."/>
            <person name="Miroshnikov K."/>
            <person name="Ivanova A."/>
            <person name="Philippov D.A."/>
            <person name="Hakobyan A."/>
            <person name="Rijpstra I.C."/>
            <person name="Sinninghe Damste J.S."/>
            <person name="Liesack W."/>
            <person name="Dedysh S.N."/>
        </authorList>
    </citation>
    <scope>NUCLEOTIDE SEQUENCE [LARGE SCALE GENOMIC DNA]</scope>
    <source>
        <strain evidence="4">PX52</strain>
    </source>
</reference>
<name>A0A5C1AA13_9BACT</name>
<dbReference type="EMBL" id="CP042425">
    <property type="protein sequence ID" value="QEL13878.1"/>
    <property type="molecule type" value="Genomic_DNA"/>
</dbReference>
<protein>
    <submittedName>
        <fullName evidence="3">Phage major capsid protein</fullName>
    </submittedName>
</protein>